<evidence type="ECO:0000256" key="8">
    <source>
        <dbReference type="ARBA" id="ARBA00050875"/>
    </source>
</evidence>
<evidence type="ECO:0000259" key="11">
    <source>
        <dbReference type="Pfam" id="PF01648"/>
    </source>
</evidence>
<keyword evidence="3 10" id="KW-0479">Metal-binding</keyword>
<dbReference type="RefSeq" id="WP_148067427.1">
    <property type="nucleotide sequence ID" value="NZ_VRZA01000002.1"/>
</dbReference>
<evidence type="ECO:0000313" key="13">
    <source>
        <dbReference type="Proteomes" id="UP000321039"/>
    </source>
</evidence>
<dbReference type="HAMAP" id="MF_00101">
    <property type="entry name" value="AcpS"/>
    <property type="match status" value="1"/>
</dbReference>
<dbReference type="SUPFAM" id="SSF56214">
    <property type="entry name" value="4'-phosphopantetheinyl transferase"/>
    <property type="match status" value="1"/>
</dbReference>
<evidence type="ECO:0000256" key="1">
    <source>
        <dbReference type="ARBA" id="ARBA00022516"/>
    </source>
</evidence>
<comment type="function">
    <text evidence="9">Transfers the 4'-phosphopantetheine moiety from coenzyme A to the 'Ser-36' of acyl-carrier-protein.</text>
</comment>
<evidence type="ECO:0000256" key="5">
    <source>
        <dbReference type="ARBA" id="ARBA00022842"/>
    </source>
</evidence>
<dbReference type="NCBIfam" id="TIGR00516">
    <property type="entry name" value="acpS"/>
    <property type="match status" value="1"/>
</dbReference>
<keyword evidence="1 10" id="KW-0444">Lipid biosynthesis</keyword>
<sequence>MIAVGTDILEIQRIEGTVSRLGERFAARILRPAELADYRASKQGLRLLAKRFAAKEAIAKALGTGIGRGVSWQDMEVLHDDNGAPLVHLEGGAAAALAARGASRVLLSLADERHYVVAFAALV</sequence>
<dbReference type="Proteomes" id="UP000321039">
    <property type="component" value="Unassembled WGS sequence"/>
</dbReference>
<feature type="binding site" evidence="10">
    <location>
        <position position="7"/>
    </location>
    <ligand>
        <name>Mg(2+)</name>
        <dbReference type="ChEBI" id="CHEBI:18420"/>
    </ligand>
</feature>
<gene>
    <name evidence="10" type="primary">acpS</name>
    <name evidence="12" type="ORF">FV139_06425</name>
</gene>
<dbReference type="InterPro" id="IPR008278">
    <property type="entry name" value="4-PPantetheinyl_Trfase_dom"/>
</dbReference>
<evidence type="ECO:0000256" key="6">
    <source>
        <dbReference type="ARBA" id="ARBA00023098"/>
    </source>
</evidence>
<dbReference type="InterPro" id="IPR004568">
    <property type="entry name" value="Ppantetheine-prot_Trfase_dom"/>
</dbReference>
<feature type="binding site" evidence="10">
    <location>
        <position position="56"/>
    </location>
    <ligand>
        <name>Mg(2+)</name>
        <dbReference type="ChEBI" id="CHEBI:18420"/>
    </ligand>
</feature>
<protein>
    <recommendedName>
        <fullName evidence="10">Holo-[acyl-carrier-protein] synthase</fullName>
        <shortName evidence="10">Holo-ACP synthase</shortName>
        <ecNumber evidence="10">2.7.8.7</ecNumber>
    </recommendedName>
    <alternativeName>
        <fullName evidence="10">4'-phosphopantetheinyl transferase AcpS</fullName>
    </alternativeName>
</protein>
<dbReference type="GO" id="GO:0006633">
    <property type="term" value="P:fatty acid biosynthetic process"/>
    <property type="evidence" value="ECO:0007669"/>
    <property type="project" value="UniProtKB-UniRule"/>
</dbReference>
<evidence type="ECO:0000256" key="7">
    <source>
        <dbReference type="ARBA" id="ARBA00023160"/>
    </source>
</evidence>
<dbReference type="AlphaFoldDB" id="A0A5C9A471"/>
<keyword evidence="4 10" id="KW-0276">Fatty acid metabolism</keyword>
<evidence type="ECO:0000256" key="3">
    <source>
        <dbReference type="ARBA" id="ARBA00022723"/>
    </source>
</evidence>
<dbReference type="EMBL" id="VRZA01000002">
    <property type="protein sequence ID" value="TXS95516.1"/>
    <property type="molecule type" value="Genomic_DNA"/>
</dbReference>
<comment type="catalytic activity">
    <reaction evidence="8 10">
        <text>apo-[ACP] + CoA = holo-[ACP] + adenosine 3',5'-bisphosphate + H(+)</text>
        <dbReference type="Rhea" id="RHEA:12068"/>
        <dbReference type="Rhea" id="RHEA-COMP:9685"/>
        <dbReference type="Rhea" id="RHEA-COMP:9690"/>
        <dbReference type="ChEBI" id="CHEBI:15378"/>
        <dbReference type="ChEBI" id="CHEBI:29999"/>
        <dbReference type="ChEBI" id="CHEBI:57287"/>
        <dbReference type="ChEBI" id="CHEBI:58343"/>
        <dbReference type="ChEBI" id="CHEBI:64479"/>
        <dbReference type="EC" id="2.7.8.7"/>
    </reaction>
</comment>
<dbReference type="GO" id="GO:0008897">
    <property type="term" value="F:holo-[acyl-carrier-protein] synthase activity"/>
    <property type="evidence" value="ECO:0007669"/>
    <property type="project" value="UniProtKB-UniRule"/>
</dbReference>
<proteinExistence type="inferred from homology"/>
<reference evidence="12 13" key="1">
    <citation type="submission" date="2019-08" db="EMBL/GenBank/DDBJ databases">
        <title>Parahaliea maris sp. nov., isolated from the surface seawater.</title>
        <authorList>
            <person name="Liu Y."/>
        </authorList>
    </citation>
    <scope>NUCLEOTIDE SEQUENCE [LARGE SCALE GENOMIC DNA]</scope>
    <source>
        <strain evidence="12 13">HSLHS9</strain>
    </source>
</reference>
<comment type="function">
    <text evidence="10">Transfers the 4'-phosphopantetheine moiety from coenzyme A to a Ser of acyl-carrier-protein.</text>
</comment>
<dbReference type="Gene3D" id="3.90.470.20">
    <property type="entry name" value="4'-phosphopantetheinyl transferase domain"/>
    <property type="match status" value="1"/>
</dbReference>
<accession>A0A5C9A471</accession>
<comment type="subcellular location">
    <subcellularLocation>
        <location evidence="10">Cytoplasm</location>
    </subcellularLocation>
</comment>
<dbReference type="InterPro" id="IPR002582">
    <property type="entry name" value="ACPS"/>
</dbReference>
<comment type="caution">
    <text evidence="12">The sequence shown here is derived from an EMBL/GenBank/DDBJ whole genome shotgun (WGS) entry which is preliminary data.</text>
</comment>
<keyword evidence="6 10" id="KW-0443">Lipid metabolism</keyword>
<name>A0A5C9A471_9GAMM</name>
<dbReference type="GO" id="GO:0000287">
    <property type="term" value="F:magnesium ion binding"/>
    <property type="evidence" value="ECO:0007669"/>
    <property type="project" value="UniProtKB-UniRule"/>
</dbReference>
<evidence type="ECO:0000256" key="9">
    <source>
        <dbReference type="ARBA" id="ARBA00054726"/>
    </source>
</evidence>
<keyword evidence="7 10" id="KW-0275">Fatty acid biosynthesis</keyword>
<dbReference type="FunFam" id="3.90.470.20:FF:000001">
    <property type="entry name" value="Holo-[acyl-carrier-protein] synthase"/>
    <property type="match status" value="1"/>
</dbReference>
<keyword evidence="13" id="KW-1185">Reference proteome</keyword>
<keyword evidence="5 10" id="KW-0460">Magnesium</keyword>
<dbReference type="GO" id="GO:0005737">
    <property type="term" value="C:cytoplasm"/>
    <property type="evidence" value="ECO:0007669"/>
    <property type="project" value="UniProtKB-SubCell"/>
</dbReference>
<feature type="domain" description="4'-phosphopantetheinyl transferase" evidence="11">
    <location>
        <begin position="3"/>
        <end position="117"/>
    </location>
</feature>
<evidence type="ECO:0000313" key="12">
    <source>
        <dbReference type="EMBL" id="TXS95516.1"/>
    </source>
</evidence>
<dbReference type="Pfam" id="PF01648">
    <property type="entry name" value="ACPS"/>
    <property type="match status" value="1"/>
</dbReference>
<keyword evidence="10" id="KW-0963">Cytoplasm</keyword>
<dbReference type="NCBIfam" id="TIGR00556">
    <property type="entry name" value="pantethn_trn"/>
    <property type="match status" value="1"/>
</dbReference>
<organism evidence="12 13">
    <name type="scientific">Parahaliea maris</name>
    <dbReference type="NCBI Taxonomy" id="2716870"/>
    <lineage>
        <taxon>Bacteria</taxon>
        <taxon>Pseudomonadati</taxon>
        <taxon>Pseudomonadota</taxon>
        <taxon>Gammaproteobacteria</taxon>
        <taxon>Cellvibrionales</taxon>
        <taxon>Halieaceae</taxon>
        <taxon>Parahaliea</taxon>
    </lineage>
</organism>
<evidence type="ECO:0000256" key="2">
    <source>
        <dbReference type="ARBA" id="ARBA00022679"/>
    </source>
</evidence>
<dbReference type="InterPro" id="IPR037143">
    <property type="entry name" value="4-PPantetheinyl_Trfase_dom_sf"/>
</dbReference>
<keyword evidence="2 10" id="KW-0808">Transferase</keyword>
<dbReference type="EC" id="2.7.8.7" evidence="10"/>
<evidence type="ECO:0000256" key="10">
    <source>
        <dbReference type="HAMAP-Rule" id="MF_00101"/>
    </source>
</evidence>
<comment type="cofactor">
    <cofactor evidence="10">
        <name>Mg(2+)</name>
        <dbReference type="ChEBI" id="CHEBI:18420"/>
    </cofactor>
</comment>
<evidence type="ECO:0000256" key="4">
    <source>
        <dbReference type="ARBA" id="ARBA00022832"/>
    </source>
</evidence>
<comment type="similarity">
    <text evidence="10">Belongs to the P-Pant transferase superfamily. AcpS family.</text>
</comment>